<comment type="caution">
    <text evidence="1">The sequence shown here is derived from an EMBL/GenBank/DDBJ whole genome shotgun (WGS) entry which is preliminary data.</text>
</comment>
<sequence length="107" mass="11579">MRTAADRALVALTAWAGTHGPDCTVAQITDRDQLEMLGDFVADVLHLVDRQAVDVGEVLDMALLHYGDEIRDAANEAFTVDSLTEESELSERLNSLLDRAAEPDAPG</sequence>
<accession>A0A366DMP4</accession>
<dbReference type="AlphaFoldDB" id="A0A366DMP4"/>
<dbReference type="Proteomes" id="UP000252586">
    <property type="component" value="Unassembled WGS sequence"/>
</dbReference>
<reference evidence="1 2" key="1">
    <citation type="submission" date="2018-06" db="EMBL/GenBank/DDBJ databases">
        <title>Genomic Encyclopedia of Type Strains, Phase IV (KMG-IV): sequencing the most valuable type-strain genomes for metagenomic binning, comparative biology and taxonomic classification.</title>
        <authorList>
            <person name="Goeker M."/>
        </authorList>
    </citation>
    <scope>NUCLEOTIDE SEQUENCE [LARGE SCALE GENOMIC DNA]</scope>
    <source>
        <strain evidence="1 2">DSM 44599</strain>
    </source>
</reference>
<dbReference type="STRING" id="1210090.GCA_001613185_00921"/>
<gene>
    <name evidence="1" type="ORF">DFR74_10418</name>
</gene>
<proteinExistence type="predicted"/>
<evidence type="ECO:0000313" key="1">
    <source>
        <dbReference type="EMBL" id="RBO91316.1"/>
    </source>
</evidence>
<organism evidence="1 2">
    <name type="scientific">Nocardia puris</name>
    <dbReference type="NCBI Taxonomy" id="208602"/>
    <lineage>
        <taxon>Bacteria</taxon>
        <taxon>Bacillati</taxon>
        <taxon>Actinomycetota</taxon>
        <taxon>Actinomycetes</taxon>
        <taxon>Mycobacteriales</taxon>
        <taxon>Nocardiaceae</taxon>
        <taxon>Nocardia</taxon>
    </lineage>
</organism>
<name>A0A366DMP4_9NOCA</name>
<dbReference type="EMBL" id="QNRE01000004">
    <property type="protein sequence ID" value="RBO91316.1"/>
    <property type="molecule type" value="Genomic_DNA"/>
</dbReference>
<evidence type="ECO:0000313" key="2">
    <source>
        <dbReference type="Proteomes" id="UP000252586"/>
    </source>
</evidence>
<protein>
    <submittedName>
        <fullName evidence="1">Uncharacterized protein</fullName>
    </submittedName>
</protein>
<keyword evidence="2" id="KW-1185">Reference proteome</keyword>